<dbReference type="PIRSF" id="PIRSF017082">
    <property type="entry name" value="YflP"/>
    <property type="match status" value="1"/>
</dbReference>
<dbReference type="Proteomes" id="UP000194137">
    <property type="component" value="Chromosome"/>
</dbReference>
<dbReference type="Pfam" id="PF03401">
    <property type="entry name" value="TctC"/>
    <property type="match status" value="1"/>
</dbReference>
<comment type="similarity">
    <text evidence="1">Belongs to the UPF0065 (bug) family.</text>
</comment>
<dbReference type="KEGG" id="psin:CAK95_20555"/>
<dbReference type="PANTHER" id="PTHR42928">
    <property type="entry name" value="TRICARBOXYLATE-BINDING PROTEIN"/>
    <property type="match status" value="1"/>
</dbReference>
<dbReference type="OrthoDB" id="8208324at2"/>
<dbReference type="SUPFAM" id="SSF53850">
    <property type="entry name" value="Periplasmic binding protein-like II"/>
    <property type="match status" value="1"/>
</dbReference>
<dbReference type="AlphaFoldDB" id="A0A1W6ZV68"/>
<proteinExistence type="inferred from homology"/>
<dbReference type="CDD" id="cd13578">
    <property type="entry name" value="PBP2_Bug27"/>
    <property type="match status" value="1"/>
</dbReference>
<gene>
    <name evidence="2" type="ORF">CAK95_20555</name>
</gene>
<sequence>MSFRAMLFHAMSFRAMLFRTISFRAILLAFTFGCAALPVQAANFPDRPIKLIVPFPPGGGTDVLARVIAQKLNEKWGQAIVVENQPGASGGIGTRAVVNATADGYTLLMASTGALMAAASALGGDGPFDVNKYLAPITVAAAPPYLLVVGPGVPARSAADIIRISKEKPDSLTYGSSGVGAASHLSAVLFESEAGIKMLHVPYKGTGPGVTDLLGGRIDMMFAPAPVVQPFIASGKLKAIGSTDSRRSQFYPNIPTISESGLPGYQSVGWFGLLAPAKTPPEIVKQINEAVVSIMDAKEFRDQLAILGAEPMPQTPDEFGRYINMDVAKWTKLVKDNNIQLPGAK</sequence>
<evidence type="ECO:0000313" key="2">
    <source>
        <dbReference type="EMBL" id="ARQ01220.1"/>
    </source>
</evidence>
<protein>
    <submittedName>
        <fullName evidence="2">Uncharacterized protein</fullName>
    </submittedName>
</protein>
<reference evidence="2 3" key="1">
    <citation type="submission" date="2017-05" db="EMBL/GenBank/DDBJ databases">
        <title>Full genome sequence of Pseudorhodoplanes sinuspersici.</title>
        <authorList>
            <person name="Dastgheib S.M.M."/>
            <person name="Shavandi M."/>
            <person name="Tirandaz H."/>
        </authorList>
    </citation>
    <scope>NUCLEOTIDE SEQUENCE [LARGE SCALE GENOMIC DNA]</scope>
    <source>
        <strain evidence="2 3">RIPI110</strain>
    </source>
</reference>
<dbReference type="Gene3D" id="3.40.190.10">
    <property type="entry name" value="Periplasmic binding protein-like II"/>
    <property type="match status" value="1"/>
</dbReference>
<dbReference type="Gene3D" id="3.40.190.150">
    <property type="entry name" value="Bordetella uptake gene, domain 1"/>
    <property type="match status" value="1"/>
</dbReference>
<dbReference type="STRING" id="1235591.CAK95_20555"/>
<dbReference type="PANTHER" id="PTHR42928:SF5">
    <property type="entry name" value="BLR1237 PROTEIN"/>
    <property type="match status" value="1"/>
</dbReference>
<dbReference type="InterPro" id="IPR005064">
    <property type="entry name" value="BUG"/>
</dbReference>
<accession>A0A1W6ZV68</accession>
<keyword evidence="3" id="KW-1185">Reference proteome</keyword>
<evidence type="ECO:0000256" key="1">
    <source>
        <dbReference type="ARBA" id="ARBA00006987"/>
    </source>
</evidence>
<organism evidence="2 3">
    <name type="scientific">Pseudorhodoplanes sinuspersici</name>
    <dbReference type="NCBI Taxonomy" id="1235591"/>
    <lineage>
        <taxon>Bacteria</taxon>
        <taxon>Pseudomonadati</taxon>
        <taxon>Pseudomonadota</taxon>
        <taxon>Alphaproteobacteria</taxon>
        <taxon>Hyphomicrobiales</taxon>
        <taxon>Pseudorhodoplanes</taxon>
    </lineage>
</organism>
<dbReference type="EMBL" id="CP021112">
    <property type="protein sequence ID" value="ARQ01220.1"/>
    <property type="molecule type" value="Genomic_DNA"/>
</dbReference>
<evidence type="ECO:0000313" key="3">
    <source>
        <dbReference type="Proteomes" id="UP000194137"/>
    </source>
</evidence>
<dbReference type="RefSeq" id="WP_086089613.1">
    <property type="nucleotide sequence ID" value="NZ_CP021112.1"/>
</dbReference>
<dbReference type="InterPro" id="IPR042100">
    <property type="entry name" value="Bug_dom1"/>
</dbReference>
<name>A0A1W6ZV68_9HYPH</name>